<gene>
    <name evidence="1" type="ORF">HERI1096_LOCUS6099</name>
</gene>
<name>A0A7S3AJV3_9EUKA</name>
<protein>
    <submittedName>
        <fullName evidence="1">Uncharacterized protein</fullName>
    </submittedName>
</protein>
<evidence type="ECO:0000313" key="1">
    <source>
        <dbReference type="EMBL" id="CAE0105441.1"/>
    </source>
</evidence>
<dbReference type="EMBL" id="HBHX01010998">
    <property type="protein sequence ID" value="CAE0105441.1"/>
    <property type="molecule type" value="Transcribed_RNA"/>
</dbReference>
<dbReference type="AlphaFoldDB" id="A0A7S3AJV3"/>
<reference evidence="1" key="1">
    <citation type="submission" date="2021-01" db="EMBL/GenBank/DDBJ databases">
        <authorList>
            <person name="Corre E."/>
            <person name="Pelletier E."/>
            <person name="Niang G."/>
            <person name="Scheremetjew M."/>
            <person name="Finn R."/>
            <person name="Kale V."/>
            <person name="Holt S."/>
            <person name="Cochrane G."/>
            <person name="Meng A."/>
            <person name="Brown T."/>
            <person name="Cohen L."/>
        </authorList>
    </citation>
    <scope>NUCLEOTIDE SEQUENCE</scope>
    <source>
        <strain evidence="1">CCMP281</strain>
    </source>
</reference>
<organism evidence="1">
    <name type="scientific">Haptolina ericina</name>
    <dbReference type="NCBI Taxonomy" id="156174"/>
    <lineage>
        <taxon>Eukaryota</taxon>
        <taxon>Haptista</taxon>
        <taxon>Haptophyta</taxon>
        <taxon>Prymnesiophyceae</taxon>
        <taxon>Prymnesiales</taxon>
        <taxon>Prymnesiaceae</taxon>
        <taxon>Haptolina</taxon>
    </lineage>
</organism>
<sequence length="123" mass="13681">MTLPLDSSMANVQAHGVLSAERKDCLLWTLVSVRLTPERAATEEAFETLQQECESVVTSRLPGAELSWDGEASLLARCTGTEPLAAFKFEQLFLDQDMHLLRLETESGETDQPWTAVLQRQMG</sequence>
<proteinExistence type="predicted"/>
<accession>A0A7S3AJV3</accession>